<evidence type="ECO:0000256" key="4">
    <source>
        <dbReference type="ARBA" id="ARBA00022723"/>
    </source>
</evidence>
<dbReference type="PANTHER" id="PTHR12992:SF11">
    <property type="entry name" value="MITOCHONDRIAL COENZYME A DIPHOSPHATASE NUDT8"/>
    <property type="match status" value="1"/>
</dbReference>
<evidence type="ECO:0000256" key="7">
    <source>
        <dbReference type="ARBA" id="ARBA00023211"/>
    </source>
</evidence>
<dbReference type="InterPro" id="IPR029058">
    <property type="entry name" value="AB_hydrolase_fold"/>
</dbReference>
<feature type="region of interest" description="Disordered" evidence="8">
    <location>
        <begin position="636"/>
        <end position="658"/>
    </location>
</feature>
<dbReference type="InterPro" id="IPR000059">
    <property type="entry name" value="NUDIX_hydrolase_NudL_CS"/>
</dbReference>
<keyword evidence="4" id="KW-0479">Metal-binding</keyword>
<evidence type="ECO:0000259" key="9">
    <source>
        <dbReference type="PROSITE" id="PS51462"/>
    </source>
</evidence>
<accession>A0A9P6JH57</accession>
<dbReference type="Pfam" id="PF02089">
    <property type="entry name" value="Palm_thioest"/>
    <property type="match status" value="1"/>
</dbReference>
<keyword evidence="7" id="KW-0464">Manganese</keyword>
<evidence type="ECO:0000313" key="11">
    <source>
        <dbReference type="Proteomes" id="UP000749646"/>
    </source>
</evidence>
<protein>
    <recommendedName>
        <fullName evidence="9">Nudix hydrolase domain-containing protein</fullName>
    </recommendedName>
</protein>
<dbReference type="Proteomes" id="UP000749646">
    <property type="component" value="Unassembled WGS sequence"/>
</dbReference>
<evidence type="ECO:0000313" key="10">
    <source>
        <dbReference type="EMBL" id="KAF9979499.1"/>
    </source>
</evidence>
<proteinExistence type="inferred from homology"/>
<dbReference type="Gene3D" id="3.90.79.10">
    <property type="entry name" value="Nucleoside Triphosphate Pyrophosphohydrolase"/>
    <property type="match status" value="1"/>
</dbReference>
<dbReference type="OrthoDB" id="5592486at2759"/>
<dbReference type="InterPro" id="IPR015797">
    <property type="entry name" value="NUDIX_hydrolase-like_dom_sf"/>
</dbReference>
<comment type="similarity">
    <text evidence="3">Belongs to the Nudix hydrolase family. PCD1 subfamily.</text>
</comment>
<comment type="caution">
    <text evidence="10">The sequence shown here is derived from an EMBL/GenBank/DDBJ whole genome shotgun (WGS) entry which is preliminary data.</text>
</comment>
<dbReference type="EMBL" id="JAAAHW010004041">
    <property type="protein sequence ID" value="KAF9979499.1"/>
    <property type="molecule type" value="Genomic_DNA"/>
</dbReference>
<keyword evidence="6" id="KW-0460">Magnesium</keyword>
<evidence type="ECO:0000256" key="2">
    <source>
        <dbReference type="ARBA" id="ARBA00001946"/>
    </source>
</evidence>
<evidence type="ECO:0000256" key="5">
    <source>
        <dbReference type="ARBA" id="ARBA00022801"/>
    </source>
</evidence>
<gene>
    <name evidence="10" type="ORF">BGZ65_006467</name>
</gene>
<evidence type="ECO:0000256" key="6">
    <source>
        <dbReference type="ARBA" id="ARBA00022842"/>
    </source>
</evidence>
<dbReference type="GO" id="GO:0000287">
    <property type="term" value="F:magnesium ion binding"/>
    <property type="evidence" value="ECO:0007669"/>
    <property type="project" value="InterPro"/>
</dbReference>
<dbReference type="SUPFAM" id="SSF53474">
    <property type="entry name" value="alpha/beta-Hydrolases"/>
    <property type="match status" value="1"/>
</dbReference>
<feature type="compositionally biased region" description="Basic and acidic residues" evidence="8">
    <location>
        <begin position="636"/>
        <end position="657"/>
    </location>
</feature>
<evidence type="ECO:0000256" key="8">
    <source>
        <dbReference type="SAM" id="MobiDB-lite"/>
    </source>
</evidence>
<dbReference type="InterPro" id="IPR000086">
    <property type="entry name" value="NUDIX_hydrolase_dom"/>
</dbReference>
<dbReference type="Pfam" id="PF00293">
    <property type="entry name" value="NUDIX"/>
    <property type="match status" value="1"/>
</dbReference>
<name>A0A9P6JH57_9FUNG</name>
<comment type="cofactor">
    <cofactor evidence="1">
        <name>Mn(2+)</name>
        <dbReference type="ChEBI" id="CHEBI:29035"/>
    </cofactor>
</comment>
<keyword evidence="11" id="KW-1185">Reference proteome</keyword>
<dbReference type="AlphaFoldDB" id="A0A9P6JH57"/>
<dbReference type="PROSITE" id="PS51462">
    <property type="entry name" value="NUDIX"/>
    <property type="match status" value="1"/>
</dbReference>
<dbReference type="InterPro" id="IPR045121">
    <property type="entry name" value="CoAse"/>
</dbReference>
<feature type="compositionally biased region" description="Basic and acidic residues" evidence="8">
    <location>
        <begin position="362"/>
        <end position="378"/>
    </location>
</feature>
<dbReference type="PROSITE" id="PS01293">
    <property type="entry name" value="NUDIX_COA"/>
    <property type="match status" value="1"/>
</dbReference>
<keyword evidence="5" id="KW-0378">Hydrolase</keyword>
<reference evidence="10" key="1">
    <citation type="journal article" date="2020" name="Fungal Divers.">
        <title>Resolving the Mortierellaceae phylogeny through synthesis of multi-gene phylogenetics and phylogenomics.</title>
        <authorList>
            <person name="Vandepol N."/>
            <person name="Liber J."/>
            <person name="Desiro A."/>
            <person name="Na H."/>
            <person name="Kennedy M."/>
            <person name="Barry K."/>
            <person name="Grigoriev I.V."/>
            <person name="Miller A.N."/>
            <person name="O'Donnell K."/>
            <person name="Stajich J.E."/>
            <person name="Bonito G."/>
        </authorList>
    </citation>
    <scope>NUCLEOTIDE SEQUENCE</scope>
    <source>
        <strain evidence="10">MES-2147</strain>
    </source>
</reference>
<dbReference type="Gene3D" id="3.40.50.1820">
    <property type="entry name" value="alpha/beta hydrolase"/>
    <property type="match status" value="1"/>
</dbReference>
<dbReference type="GO" id="GO:0009132">
    <property type="term" value="P:nucleoside diphosphate metabolic process"/>
    <property type="evidence" value="ECO:0007669"/>
    <property type="project" value="InterPro"/>
</dbReference>
<evidence type="ECO:0000256" key="1">
    <source>
        <dbReference type="ARBA" id="ARBA00001936"/>
    </source>
</evidence>
<comment type="cofactor">
    <cofactor evidence="2">
        <name>Mg(2+)</name>
        <dbReference type="ChEBI" id="CHEBI:18420"/>
    </cofactor>
</comment>
<dbReference type="PANTHER" id="PTHR12992">
    <property type="entry name" value="NUDIX HYDROLASE"/>
    <property type="match status" value="1"/>
</dbReference>
<sequence>MLVLQQDESAISSFGSQPFLLNATTSNSESKVFAPLYQTDVPLPPQYQYRLPFSAPPAPTVSPDYLRQQQYQSLAYPSHQQRMKRQLSLKYASYASRTIPLMMSPVPRTSKIQIDRAFLDMAKRRLEENNHYVSHYFDYCKDKPLREAAVMMPLCVVKGVPSVLFTVRSSKLRNHRGECSFPGGKRDPSDQSCLATALREMEEEVFISPKDVEILGEYTPMPNKDCTMRVQPYVGFIRTPIDDISSIRFNSEEVQKVFTIPLEHLLDPEKRKTLVRFRDSKYIYPVWHVEEEGCAVWGLTAFIMDGVLRRIMKQGPLAHPIRPIRIPATHSFKFTHSALSLRFCLINNDSSYGSLIQQSRNRSTDQAHHSSESFSRKETAKRRWKESGGLSKGEDQKRYFGFDTLGTNRDFRFDYWYGIREPLEEIGCRVYTARVPPFAGIQQRAEKLRLYIEQTVPHGSEINLVGHSMGGLDCRYLISRLKSPHFRVRSLTTLGTPHRGSSFADYFMSDIVGHVRLETFWKMLGMVGIERGAADNLTTHYLQNEFNPNTPDDPEVAYFSFGATFEPVFFSRFHFSWRVIKDREGPNDGLVSLKSAQWGTFVRTIPNADHLDLMNWVNALAWSRARFPWILGGSSHDPEGRPKGAFEMDNDEKKDVPQEEPPLFNAIELYLEISDMLSKHGL</sequence>
<organism evidence="10 11">
    <name type="scientific">Modicella reniformis</name>
    <dbReference type="NCBI Taxonomy" id="1440133"/>
    <lineage>
        <taxon>Eukaryota</taxon>
        <taxon>Fungi</taxon>
        <taxon>Fungi incertae sedis</taxon>
        <taxon>Mucoromycota</taxon>
        <taxon>Mortierellomycotina</taxon>
        <taxon>Mortierellomycetes</taxon>
        <taxon>Mortierellales</taxon>
        <taxon>Mortierellaceae</taxon>
        <taxon>Modicella</taxon>
    </lineage>
</organism>
<dbReference type="GO" id="GO:0030145">
    <property type="term" value="F:manganese ion binding"/>
    <property type="evidence" value="ECO:0007669"/>
    <property type="project" value="InterPro"/>
</dbReference>
<feature type="region of interest" description="Disordered" evidence="8">
    <location>
        <begin position="357"/>
        <end position="392"/>
    </location>
</feature>
<evidence type="ECO:0000256" key="3">
    <source>
        <dbReference type="ARBA" id="ARBA00006506"/>
    </source>
</evidence>
<dbReference type="GO" id="GO:0010945">
    <property type="term" value="F:coenzyme A diphosphatase activity"/>
    <property type="evidence" value="ECO:0007669"/>
    <property type="project" value="InterPro"/>
</dbReference>
<dbReference type="CDD" id="cd03426">
    <property type="entry name" value="NUDIX_CoAse_Nudt7"/>
    <property type="match status" value="1"/>
</dbReference>
<feature type="domain" description="Nudix hydrolase" evidence="9">
    <location>
        <begin position="144"/>
        <end position="290"/>
    </location>
</feature>
<dbReference type="SUPFAM" id="SSF55811">
    <property type="entry name" value="Nudix"/>
    <property type="match status" value="1"/>
</dbReference>